<protein>
    <submittedName>
        <fullName evidence="6">LysR family transcriptional regulator</fullName>
    </submittedName>
</protein>
<dbReference type="Gene3D" id="1.10.10.10">
    <property type="entry name" value="Winged helix-like DNA-binding domain superfamily/Winged helix DNA-binding domain"/>
    <property type="match status" value="1"/>
</dbReference>
<dbReference type="EMBL" id="KM659097">
    <property type="protein sequence ID" value="AJW30103.1"/>
    <property type="molecule type" value="Genomic_DNA"/>
</dbReference>
<dbReference type="Pfam" id="PF03466">
    <property type="entry name" value="LysR_substrate"/>
    <property type="match status" value="1"/>
</dbReference>
<dbReference type="RefSeq" id="WP_158212801.1">
    <property type="nucleotide sequence ID" value="NZ_CBCSFT010000052.1"/>
</dbReference>
<evidence type="ECO:0000256" key="3">
    <source>
        <dbReference type="ARBA" id="ARBA00023125"/>
    </source>
</evidence>
<dbReference type="InterPro" id="IPR005119">
    <property type="entry name" value="LysR_subst-bd"/>
</dbReference>
<accession>A0A0D5A1P5</accession>
<evidence type="ECO:0000256" key="4">
    <source>
        <dbReference type="ARBA" id="ARBA00023163"/>
    </source>
</evidence>
<dbReference type="AlphaFoldDB" id="A0A0D5A1P5"/>
<evidence type="ECO:0000256" key="2">
    <source>
        <dbReference type="ARBA" id="ARBA00023015"/>
    </source>
</evidence>
<feature type="domain" description="HTH lysR-type" evidence="5">
    <location>
        <begin position="6"/>
        <end position="63"/>
    </location>
</feature>
<dbReference type="SUPFAM" id="SSF46785">
    <property type="entry name" value="Winged helix' DNA-binding domain"/>
    <property type="match status" value="1"/>
</dbReference>
<dbReference type="GO" id="GO:0006351">
    <property type="term" value="P:DNA-templated transcription"/>
    <property type="evidence" value="ECO:0007669"/>
    <property type="project" value="TreeGrafter"/>
</dbReference>
<dbReference type="GO" id="GO:0043565">
    <property type="term" value="F:sequence-specific DNA binding"/>
    <property type="evidence" value="ECO:0007669"/>
    <property type="project" value="TreeGrafter"/>
</dbReference>
<dbReference type="InterPro" id="IPR000847">
    <property type="entry name" value="LysR_HTH_N"/>
</dbReference>
<keyword evidence="3" id="KW-0238">DNA-binding</keyword>
<name>A0A0D5A1P5_9RHOB</name>
<evidence type="ECO:0000259" key="5">
    <source>
        <dbReference type="PROSITE" id="PS50931"/>
    </source>
</evidence>
<dbReference type="PANTHER" id="PTHR30537">
    <property type="entry name" value="HTH-TYPE TRANSCRIPTIONAL REGULATOR"/>
    <property type="match status" value="1"/>
</dbReference>
<dbReference type="Gene3D" id="3.40.190.10">
    <property type="entry name" value="Periplasmic binding protein-like II"/>
    <property type="match status" value="2"/>
</dbReference>
<sequence>MNTALPPLRALQAFEAFGRLGSVNSAARALGVTPGAISQQLKLLESHVGLPLFVKDGRRAMLTPAARSYHDLISQGFDRLLLAQDYIASHRLNGELTISGLPTLLQKWLSPILHRFRAAAGEVPIRIVATHQESDPRTLEQSFRLTYGKAAQPYAHSRVLFTDHCFPVCSPEYLERHPEARDPASLARLPLIDIDWGLAYSAVPRWGNWFAAEGVSPGPVRPVAVHSLSGLALEAAAAGQGAVLAQASFVASDLQSGRLLRLSDRRLQMPDPYVICWGPMTLGRVPARKFLDWMMLETKALRGENVKSS</sequence>
<dbReference type="InterPro" id="IPR036388">
    <property type="entry name" value="WH-like_DNA-bd_sf"/>
</dbReference>
<dbReference type="OrthoDB" id="7328368at2"/>
<geneLocation type="plasmid" evidence="6">
    <name>pLM20P5</name>
</geneLocation>
<keyword evidence="2" id="KW-0805">Transcription regulation</keyword>
<keyword evidence="4" id="KW-0804">Transcription</keyword>
<comment type="similarity">
    <text evidence="1">Belongs to the LysR transcriptional regulatory family.</text>
</comment>
<evidence type="ECO:0000256" key="1">
    <source>
        <dbReference type="ARBA" id="ARBA00009437"/>
    </source>
</evidence>
<dbReference type="InterPro" id="IPR058163">
    <property type="entry name" value="LysR-type_TF_proteobact-type"/>
</dbReference>
<proteinExistence type="inferred from homology"/>
<evidence type="ECO:0000313" key="6">
    <source>
        <dbReference type="EMBL" id="AJW30103.1"/>
    </source>
</evidence>
<dbReference type="SUPFAM" id="SSF53850">
    <property type="entry name" value="Periplasmic binding protein-like II"/>
    <property type="match status" value="1"/>
</dbReference>
<organism evidence="6">
    <name type="scientific">Paracoccus yeei</name>
    <dbReference type="NCBI Taxonomy" id="147645"/>
    <lineage>
        <taxon>Bacteria</taxon>
        <taxon>Pseudomonadati</taxon>
        <taxon>Pseudomonadota</taxon>
        <taxon>Alphaproteobacteria</taxon>
        <taxon>Rhodobacterales</taxon>
        <taxon>Paracoccaceae</taxon>
        <taxon>Paracoccus</taxon>
    </lineage>
</organism>
<dbReference type="InterPro" id="IPR036390">
    <property type="entry name" value="WH_DNA-bd_sf"/>
</dbReference>
<dbReference type="PANTHER" id="PTHR30537:SF79">
    <property type="entry name" value="TRANSCRIPTIONAL REGULATOR-RELATED"/>
    <property type="match status" value="1"/>
</dbReference>
<keyword evidence="6" id="KW-0614">Plasmid</keyword>
<dbReference type="Pfam" id="PF00126">
    <property type="entry name" value="HTH_1"/>
    <property type="match status" value="1"/>
</dbReference>
<dbReference type="GO" id="GO:0003700">
    <property type="term" value="F:DNA-binding transcription factor activity"/>
    <property type="evidence" value="ECO:0007669"/>
    <property type="project" value="InterPro"/>
</dbReference>
<reference evidence="6" key="1">
    <citation type="submission" date="2014-09" db="EMBL/GenBank/DDBJ databases">
        <title>The mobilome of the heavy metals and metalloids hypertolerant bacteria from the Lubin copper mine (Poland).</title>
        <authorList>
            <person name="Dziewit L."/>
            <person name="Bartosik D."/>
        </authorList>
    </citation>
    <scope>NUCLEOTIDE SEQUENCE</scope>
    <source>
        <plasmid evidence="6">pLM20P5</plasmid>
    </source>
</reference>
<dbReference type="PROSITE" id="PS50931">
    <property type="entry name" value="HTH_LYSR"/>
    <property type="match status" value="1"/>
</dbReference>
<gene>
    <name evidence="6" type="ORF">pLM20P5_p10</name>
</gene>